<comment type="cofactor">
    <cofactor evidence="1">
        <name>Ca(2+)</name>
        <dbReference type="ChEBI" id="CHEBI:29108"/>
    </cofactor>
</comment>
<keyword evidence="6" id="KW-0119">Carbohydrate metabolism</keyword>
<comment type="caution">
    <text evidence="8">The sequence shown here is derived from an EMBL/GenBank/DDBJ whole genome shotgun (WGS) entry which is preliminary data.</text>
</comment>
<dbReference type="GO" id="GO:0004556">
    <property type="term" value="F:alpha-amylase activity"/>
    <property type="evidence" value="ECO:0007669"/>
    <property type="project" value="UniProtKB-UniRule"/>
</dbReference>
<evidence type="ECO:0000256" key="2">
    <source>
        <dbReference type="ARBA" id="ARBA00008061"/>
    </source>
</evidence>
<dbReference type="SUPFAM" id="SSF51445">
    <property type="entry name" value="(Trans)glycosidases"/>
    <property type="match status" value="1"/>
</dbReference>
<keyword evidence="8" id="KW-0808">Transferase</keyword>
<reference evidence="8 9" key="1">
    <citation type="submission" date="2019-06" db="EMBL/GenBank/DDBJ databases">
        <title>Draft genome of Aliikangiella marina GYP-15.</title>
        <authorList>
            <person name="Wang G."/>
        </authorList>
    </citation>
    <scope>NUCLEOTIDE SEQUENCE [LARGE SCALE GENOMIC DNA]</scope>
    <source>
        <strain evidence="8 9">GYP-15</strain>
    </source>
</reference>
<evidence type="ECO:0000313" key="9">
    <source>
        <dbReference type="Proteomes" id="UP000317839"/>
    </source>
</evidence>
<dbReference type="Gene3D" id="3.20.20.80">
    <property type="entry name" value="Glycosidases"/>
    <property type="match status" value="1"/>
</dbReference>
<keyword evidence="3" id="KW-0479">Metal-binding</keyword>
<comment type="catalytic activity">
    <reaction evidence="6">
        <text>Endohydrolysis of (1-&gt;4)-alpha-D-glucosidic linkages in polysaccharides containing three or more (1-&gt;4)-alpha-linked D-glucose units.</text>
        <dbReference type="EC" id="3.2.1.1"/>
    </reaction>
</comment>
<dbReference type="InterPro" id="IPR006047">
    <property type="entry name" value="GH13_cat_dom"/>
</dbReference>
<dbReference type="Pfam" id="PF00128">
    <property type="entry name" value="Alpha-amylase"/>
    <property type="match status" value="1"/>
</dbReference>
<evidence type="ECO:0000256" key="1">
    <source>
        <dbReference type="ARBA" id="ARBA00001913"/>
    </source>
</evidence>
<evidence type="ECO:0000256" key="5">
    <source>
        <dbReference type="RuleBase" id="RU003615"/>
    </source>
</evidence>
<evidence type="ECO:0000256" key="6">
    <source>
        <dbReference type="RuleBase" id="RU361134"/>
    </source>
</evidence>
<gene>
    <name evidence="8" type="ORF">FLL45_08900</name>
</gene>
<organism evidence="8 9">
    <name type="scientific">Aliikangiella marina</name>
    <dbReference type="NCBI Taxonomy" id="1712262"/>
    <lineage>
        <taxon>Bacteria</taxon>
        <taxon>Pseudomonadati</taxon>
        <taxon>Pseudomonadota</taxon>
        <taxon>Gammaproteobacteria</taxon>
        <taxon>Oceanospirillales</taxon>
        <taxon>Pleioneaceae</taxon>
        <taxon>Aliikangiella</taxon>
    </lineage>
</organism>
<dbReference type="EMBL" id="VIKR01000002">
    <property type="protein sequence ID" value="TQV75048.1"/>
    <property type="molecule type" value="Genomic_DNA"/>
</dbReference>
<dbReference type="OrthoDB" id="3236218at2"/>
<evidence type="ECO:0000259" key="7">
    <source>
        <dbReference type="SMART" id="SM00642"/>
    </source>
</evidence>
<dbReference type="GO" id="GO:0016740">
    <property type="term" value="F:transferase activity"/>
    <property type="evidence" value="ECO:0007669"/>
    <property type="project" value="UniProtKB-KW"/>
</dbReference>
<dbReference type="PROSITE" id="PS51257">
    <property type="entry name" value="PROKAR_LIPOPROTEIN"/>
    <property type="match status" value="1"/>
</dbReference>
<dbReference type="CDD" id="cd11339">
    <property type="entry name" value="AmyAc_bac_CMD_like_2"/>
    <property type="match status" value="1"/>
</dbReference>
<sequence>MSEHSLKIKQLTFLSLTSILIAACQPATDSKQNESAQETRFVSTERSYYGTLEPFASEAIYFAMTDRFVDGDPSNNYPEQGGEHNTFQNPLKGPGNQMAYVGYMGGDFRGILNNAQYIKDMGFTSVWLTPIVDNPDHAFSGGEPIEFGGAFKDGGKTGYHGYWGTNFFIEDEHWVSEDLRYQDLATQLKADYGIKLVLDVVANHGSPAFSMPSQLGDFGKLYDKSGQLVADHQNLEPEQLDHDNPLHQFYNRKKDLMQLSDINESNPAVLDYFVEAHSQWIQQGAAAIRIDTIKHMPNSFWKKWADEMRERHPGLYMFAESYSFDAEFIGKHTQPENGSISVLDFPGREAMLKVFENPSSDYSELLSYLYLEEGPYANPYDLATFYDNHDMSRINTDENGFINVHNWLFTSRGIPVVYYGSEIGFMAGTSEHQGNRNYFGQERIEIAKSHPIHNALKRIANVRKNSIALQRGLQVNLDFVGHTAAFYRVYEHQGEYQTALVLLNKGDVSHDFVVEKYLSSGDWVEAFTGEIITVKDQLVRKVPPHGVAVYWLNQKNTNSDMVTVLDKLMQ</sequence>
<dbReference type="RefSeq" id="WP_142941665.1">
    <property type="nucleotide sequence ID" value="NZ_VIKR01000002.1"/>
</dbReference>
<dbReference type="InterPro" id="IPR017853">
    <property type="entry name" value="GH"/>
</dbReference>
<keyword evidence="6" id="KW-0378">Hydrolase</keyword>
<protein>
    <recommendedName>
        <fullName evidence="6">Alpha-amylase</fullName>
        <ecNumber evidence="6">3.2.1.1</ecNumber>
    </recommendedName>
</protein>
<dbReference type="InterPro" id="IPR006046">
    <property type="entry name" value="Alpha_amylase"/>
</dbReference>
<name>A0A545TCV3_9GAMM</name>
<dbReference type="EC" id="3.2.1.1" evidence="6"/>
<dbReference type="PANTHER" id="PTHR10357">
    <property type="entry name" value="ALPHA-AMYLASE FAMILY MEMBER"/>
    <property type="match status" value="1"/>
</dbReference>
<dbReference type="SMART" id="SM00642">
    <property type="entry name" value="Aamy"/>
    <property type="match status" value="1"/>
</dbReference>
<evidence type="ECO:0000313" key="8">
    <source>
        <dbReference type="EMBL" id="TQV75048.1"/>
    </source>
</evidence>
<dbReference type="SUPFAM" id="SSF51011">
    <property type="entry name" value="Glycosyl hydrolase domain"/>
    <property type="match status" value="1"/>
</dbReference>
<dbReference type="GO" id="GO:0046872">
    <property type="term" value="F:metal ion binding"/>
    <property type="evidence" value="ECO:0007669"/>
    <property type="project" value="UniProtKB-KW"/>
</dbReference>
<evidence type="ECO:0000256" key="3">
    <source>
        <dbReference type="ARBA" id="ARBA00022723"/>
    </source>
</evidence>
<dbReference type="AlphaFoldDB" id="A0A545TCV3"/>
<dbReference type="GO" id="GO:0005975">
    <property type="term" value="P:carbohydrate metabolic process"/>
    <property type="evidence" value="ECO:0007669"/>
    <property type="project" value="InterPro"/>
</dbReference>
<dbReference type="Proteomes" id="UP000317839">
    <property type="component" value="Unassembled WGS sequence"/>
</dbReference>
<keyword evidence="9" id="KW-1185">Reference proteome</keyword>
<accession>A0A545TCV3</accession>
<keyword evidence="4" id="KW-0732">Signal</keyword>
<keyword evidence="6" id="KW-0326">Glycosidase</keyword>
<evidence type="ECO:0000256" key="4">
    <source>
        <dbReference type="ARBA" id="ARBA00022729"/>
    </source>
</evidence>
<dbReference type="PRINTS" id="PR00110">
    <property type="entry name" value="ALPHAAMYLASE"/>
</dbReference>
<feature type="domain" description="Glycosyl hydrolase family 13 catalytic" evidence="7">
    <location>
        <begin position="62"/>
        <end position="463"/>
    </location>
</feature>
<comment type="similarity">
    <text evidence="2 5">Belongs to the glycosyl hydrolase 13 family.</text>
</comment>
<proteinExistence type="inferred from homology"/>
<dbReference type="PANTHER" id="PTHR10357:SF215">
    <property type="entry name" value="ALPHA-AMYLASE 1"/>
    <property type="match status" value="1"/>
</dbReference>